<keyword evidence="2" id="KW-1185">Reference proteome</keyword>
<protein>
    <submittedName>
        <fullName evidence="1">Uncharacterized protein</fullName>
    </submittedName>
</protein>
<name>A0A8J5KJL8_ZINOF</name>
<evidence type="ECO:0000313" key="2">
    <source>
        <dbReference type="Proteomes" id="UP000734854"/>
    </source>
</evidence>
<reference evidence="1 2" key="1">
    <citation type="submission" date="2020-08" db="EMBL/GenBank/DDBJ databases">
        <title>Plant Genome Project.</title>
        <authorList>
            <person name="Zhang R.-G."/>
        </authorList>
    </citation>
    <scope>NUCLEOTIDE SEQUENCE [LARGE SCALE GENOMIC DNA]</scope>
    <source>
        <tissue evidence="1">Rhizome</tissue>
    </source>
</reference>
<dbReference type="EMBL" id="JACMSC010000015">
    <property type="protein sequence ID" value="KAG6486048.1"/>
    <property type="molecule type" value="Genomic_DNA"/>
</dbReference>
<dbReference type="AlphaFoldDB" id="A0A8J5KJL8"/>
<organism evidence="1 2">
    <name type="scientific">Zingiber officinale</name>
    <name type="common">Ginger</name>
    <name type="synonym">Amomum zingiber</name>
    <dbReference type="NCBI Taxonomy" id="94328"/>
    <lineage>
        <taxon>Eukaryota</taxon>
        <taxon>Viridiplantae</taxon>
        <taxon>Streptophyta</taxon>
        <taxon>Embryophyta</taxon>
        <taxon>Tracheophyta</taxon>
        <taxon>Spermatophyta</taxon>
        <taxon>Magnoliopsida</taxon>
        <taxon>Liliopsida</taxon>
        <taxon>Zingiberales</taxon>
        <taxon>Zingiberaceae</taxon>
        <taxon>Zingiber</taxon>
    </lineage>
</organism>
<dbReference type="Proteomes" id="UP000734854">
    <property type="component" value="Unassembled WGS sequence"/>
</dbReference>
<evidence type="ECO:0000313" key="1">
    <source>
        <dbReference type="EMBL" id="KAG6486048.1"/>
    </source>
</evidence>
<gene>
    <name evidence="1" type="ORF">ZIOFF_054618</name>
</gene>
<proteinExistence type="predicted"/>
<sequence>MRKGTDQSSKKRSFLLSEKYSVLFYLHSQAVSLFPTLHFLPNPVSIKIDEVEYLLMGNWTSCRLKMSSED</sequence>
<accession>A0A8J5KJL8</accession>
<comment type="caution">
    <text evidence="1">The sequence shown here is derived from an EMBL/GenBank/DDBJ whole genome shotgun (WGS) entry which is preliminary data.</text>
</comment>